<name>A0A2X2T4B8_CAPOC</name>
<proteinExistence type="predicted"/>
<evidence type="ECO:0000313" key="1">
    <source>
        <dbReference type="EMBL" id="SQA93975.1"/>
    </source>
</evidence>
<organism evidence="1 2">
    <name type="scientific">Capnocytophaga ochracea</name>
    <dbReference type="NCBI Taxonomy" id="1018"/>
    <lineage>
        <taxon>Bacteria</taxon>
        <taxon>Pseudomonadati</taxon>
        <taxon>Bacteroidota</taxon>
        <taxon>Flavobacteriia</taxon>
        <taxon>Flavobacteriales</taxon>
        <taxon>Flavobacteriaceae</taxon>
        <taxon>Capnocytophaga</taxon>
    </lineage>
</organism>
<sequence length="52" mass="6005">MVIKFILQSKSDNAPIYVRLIISRDKDYKCKTGLYIALNSGAWQSNCQRLLQ</sequence>
<gene>
    <name evidence="1" type="ORF">NCTC11545_01355</name>
</gene>
<dbReference type="RefSeq" id="WP_252864600.1">
    <property type="nucleotide sequence ID" value="NZ_UAVS01000005.1"/>
</dbReference>
<evidence type="ECO:0000313" key="2">
    <source>
        <dbReference type="Proteomes" id="UP000250169"/>
    </source>
</evidence>
<accession>A0A2X2T4B8</accession>
<dbReference type="AlphaFoldDB" id="A0A2X2T4B8"/>
<dbReference type="EMBL" id="UAVS01000005">
    <property type="protein sequence ID" value="SQA93975.1"/>
    <property type="molecule type" value="Genomic_DNA"/>
</dbReference>
<reference evidence="1 2" key="1">
    <citation type="submission" date="2018-06" db="EMBL/GenBank/DDBJ databases">
        <authorList>
            <consortium name="Pathogen Informatics"/>
            <person name="Doyle S."/>
        </authorList>
    </citation>
    <scope>NUCLEOTIDE SEQUENCE [LARGE SCALE GENOMIC DNA]</scope>
    <source>
        <strain evidence="1 2">NCTC11545</strain>
    </source>
</reference>
<dbReference type="Proteomes" id="UP000250169">
    <property type="component" value="Unassembled WGS sequence"/>
</dbReference>
<protein>
    <submittedName>
        <fullName evidence="1">Uncharacterized protein</fullName>
    </submittedName>
</protein>